<keyword evidence="2" id="KW-1185">Reference proteome</keyword>
<accession>A0ACB9A3F2</accession>
<reference evidence="1 2" key="2">
    <citation type="journal article" date="2022" name="Mol. Ecol. Resour.">
        <title>The genomes of chicory, endive, great burdock and yacon provide insights into Asteraceae paleo-polyploidization history and plant inulin production.</title>
        <authorList>
            <person name="Fan W."/>
            <person name="Wang S."/>
            <person name="Wang H."/>
            <person name="Wang A."/>
            <person name="Jiang F."/>
            <person name="Liu H."/>
            <person name="Zhao H."/>
            <person name="Xu D."/>
            <person name="Zhang Y."/>
        </authorList>
    </citation>
    <scope>NUCLEOTIDE SEQUENCE [LARGE SCALE GENOMIC DNA]</scope>
    <source>
        <strain evidence="2">cv. Yunnan</strain>
        <tissue evidence="1">Leaves</tissue>
    </source>
</reference>
<proteinExistence type="predicted"/>
<evidence type="ECO:0000313" key="2">
    <source>
        <dbReference type="Proteomes" id="UP001056120"/>
    </source>
</evidence>
<sequence>MQLVPIRLSVPFFSNFRKPPSVRSPLTLLLHVRSSPHAISSTSGFKIDSLPKFNYLQLLIDLLGDRGMVCLHPTLPDCALLMV</sequence>
<evidence type="ECO:0000313" key="1">
    <source>
        <dbReference type="EMBL" id="KAI3704169.1"/>
    </source>
</evidence>
<reference evidence="2" key="1">
    <citation type="journal article" date="2022" name="Mol. Ecol. Resour.">
        <title>The genomes of chicory, endive, great burdock and yacon provide insights into Asteraceae palaeo-polyploidization history and plant inulin production.</title>
        <authorList>
            <person name="Fan W."/>
            <person name="Wang S."/>
            <person name="Wang H."/>
            <person name="Wang A."/>
            <person name="Jiang F."/>
            <person name="Liu H."/>
            <person name="Zhao H."/>
            <person name="Xu D."/>
            <person name="Zhang Y."/>
        </authorList>
    </citation>
    <scope>NUCLEOTIDE SEQUENCE [LARGE SCALE GENOMIC DNA]</scope>
    <source>
        <strain evidence="2">cv. Yunnan</strain>
    </source>
</reference>
<dbReference type="EMBL" id="CM042042">
    <property type="protein sequence ID" value="KAI3704169.1"/>
    <property type="molecule type" value="Genomic_DNA"/>
</dbReference>
<protein>
    <submittedName>
        <fullName evidence="1">Uncharacterized protein</fullName>
    </submittedName>
</protein>
<gene>
    <name evidence="1" type="ORF">L1987_74384</name>
</gene>
<dbReference type="Proteomes" id="UP001056120">
    <property type="component" value="Linkage Group LG25"/>
</dbReference>
<comment type="caution">
    <text evidence="1">The sequence shown here is derived from an EMBL/GenBank/DDBJ whole genome shotgun (WGS) entry which is preliminary data.</text>
</comment>
<organism evidence="1 2">
    <name type="scientific">Smallanthus sonchifolius</name>
    <dbReference type="NCBI Taxonomy" id="185202"/>
    <lineage>
        <taxon>Eukaryota</taxon>
        <taxon>Viridiplantae</taxon>
        <taxon>Streptophyta</taxon>
        <taxon>Embryophyta</taxon>
        <taxon>Tracheophyta</taxon>
        <taxon>Spermatophyta</taxon>
        <taxon>Magnoliopsida</taxon>
        <taxon>eudicotyledons</taxon>
        <taxon>Gunneridae</taxon>
        <taxon>Pentapetalae</taxon>
        <taxon>asterids</taxon>
        <taxon>campanulids</taxon>
        <taxon>Asterales</taxon>
        <taxon>Asteraceae</taxon>
        <taxon>Asteroideae</taxon>
        <taxon>Heliantheae alliance</taxon>
        <taxon>Millerieae</taxon>
        <taxon>Smallanthus</taxon>
    </lineage>
</organism>
<name>A0ACB9A3F2_9ASTR</name>